<evidence type="ECO:0000256" key="1">
    <source>
        <dbReference type="SAM" id="MobiDB-lite"/>
    </source>
</evidence>
<dbReference type="SMART" id="SM00408">
    <property type="entry name" value="IGc2"/>
    <property type="match status" value="3"/>
</dbReference>
<keyword evidence="4" id="KW-1185">Reference proteome</keyword>
<dbReference type="InterPro" id="IPR036179">
    <property type="entry name" value="Ig-like_dom_sf"/>
</dbReference>
<evidence type="ECO:0000313" key="6">
    <source>
        <dbReference type="RefSeq" id="XP_013763275.1"/>
    </source>
</evidence>
<proteinExistence type="predicted"/>
<feature type="domain" description="Ig-like" evidence="3">
    <location>
        <begin position="278"/>
        <end position="356"/>
    </location>
</feature>
<dbReference type="InterPro" id="IPR007110">
    <property type="entry name" value="Ig-like_dom"/>
</dbReference>
<dbReference type="Gene3D" id="2.60.40.10">
    <property type="entry name" value="Immunoglobulins"/>
    <property type="match status" value="6"/>
</dbReference>
<dbReference type="InterPro" id="IPR003598">
    <property type="entry name" value="Ig_sub2"/>
</dbReference>
<dbReference type="PANTHER" id="PTHR46013">
    <property type="entry name" value="VASCULAR CELL ADHESION MOLECULE 1"/>
    <property type="match status" value="1"/>
</dbReference>
<keyword evidence="2" id="KW-0472">Membrane</keyword>
<dbReference type="PROSITE" id="PS50835">
    <property type="entry name" value="IG_LIKE"/>
    <property type="match status" value="4"/>
</dbReference>
<feature type="transmembrane region" description="Helical" evidence="2">
    <location>
        <begin position="7"/>
        <end position="24"/>
    </location>
</feature>
<dbReference type="PANTHER" id="PTHR46013:SF4">
    <property type="entry name" value="B-CELL RECEPTOR CD22-RELATED"/>
    <property type="match status" value="1"/>
</dbReference>
<dbReference type="RefSeq" id="XP_013763275.1">
    <property type="nucleotide sequence ID" value="XM_013907821.1"/>
</dbReference>
<dbReference type="Proteomes" id="UP000695023">
    <property type="component" value="Unplaced"/>
</dbReference>
<evidence type="ECO:0000313" key="5">
    <source>
        <dbReference type="RefSeq" id="XP_013763274.1"/>
    </source>
</evidence>
<sequence length="766" mass="83544">MQSTSRYVILISVMLLGTYLSFHICRCKCRTFTLAVIRMFTLPYLMSCFCCFNSGSLCQNWAVFLPQTVEALSGSCLLIRCRFTLPPEWEEFLDDSCKAIWKKGWSRTPVFDSSLTGASGSLNIQQGNLTGILRDKDCTTIFNNMPPRHYDNYYFRLQCDNDLKFNFPSSVLIATQNSLPKPTITPLNLEVEEGTAVTLTCFAVSHCPILPPLLTWSPALGNTEEEVEANPATSVMNFTASHLHNEQKVSCTAVYNRQAGKSDLLYEKILTLSVLYPPNNTSVSYSGPVKEGSSVTVTCNTNANPAVDSYTWYKVNGDQVSVVGSKKRFSATVSEVDSQFFCGVSNSYGSQNSSITQIDVQFSPRETTVIVDPTGPVLEGSSVSLICKSRSNPPVTNYTWYRDNEMDKELGPVLVIDGADTSHSGDYHCTAKNDLGEETSAAIQLDIQYPPKNTSVSVDPSGPVLDGSSVTLTCTSIANPAAVNFTWFQVAGRKKEAVGFEQHFTFNVTKLSDDQYHCEALNVHGAECSEPVSIDVTFAPEILFSSRCVKILSQIRCTCNTQGNPLPSLVWQLAGELVNHSADIPIREVNLGSTSVRSIITLYYLGQDMPSLVCLSSNSLGSDSIAFNISSSETQLVLHTLSLLIGSGVGALGMLLVFIPLLICLYRKRKGNVSLDKGLVDISDCLVTNETNSSKADAIYVNKAILEAEAAEYKDDSLHYADVDFAQLQARSEGKLGEGEIKGLVSKTGVDSEIHREAPSNGGEAK</sequence>
<dbReference type="GeneID" id="102214697"/>
<organism evidence="4 6">
    <name type="scientific">Pundamilia nyererei</name>
    <dbReference type="NCBI Taxonomy" id="303518"/>
    <lineage>
        <taxon>Eukaryota</taxon>
        <taxon>Metazoa</taxon>
        <taxon>Chordata</taxon>
        <taxon>Craniata</taxon>
        <taxon>Vertebrata</taxon>
        <taxon>Euteleostomi</taxon>
        <taxon>Actinopterygii</taxon>
        <taxon>Neopterygii</taxon>
        <taxon>Teleostei</taxon>
        <taxon>Neoteleostei</taxon>
        <taxon>Acanthomorphata</taxon>
        <taxon>Ovalentaria</taxon>
        <taxon>Cichlomorphae</taxon>
        <taxon>Cichliformes</taxon>
        <taxon>Cichlidae</taxon>
        <taxon>African cichlids</taxon>
        <taxon>Pseudocrenilabrinae</taxon>
        <taxon>Haplochromini</taxon>
        <taxon>Pundamilia</taxon>
    </lineage>
</organism>
<feature type="domain" description="Ig-like" evidence="3">
    <location>
        <begin position="451"/>
        <end position="537"/>
    </location>
</feature>
<dbReference type="SMART" id="SM00409">
    <property type="entry name" value="IG"/>
    <property type="match status" value="4"/>
</dbReference>
<evidence type="ECO:0000256" key="2">
    <source>
        <dbReference type="SAM" id="Phobius"/>
    </source>
</evidence>
<evidence type="ECO:0000259" key="3">
    <source>
        <dbReference type="PROSITE" id="PS50835"/>
    </source>
</evidence>
<accession>A0A9Y6M4G1</accession>
<feature type="region of interest" description="Disordered" evidence="1">
    <location>
        <begin position="747"/>
        <end position="766"/>
    </location>
</feature>
<reference evidence="5 6" key="1">
    <citation type="submission" date="2025-04" db="UniProtKB">
        <authorList>
            <consortium name="RefSeq"/>
        </authorList>
    </citation>
    <scope>IDENTIFICATION</scope>
</reference>
<feature type="domain" description="Ig-like" evidence="3">
    <location>
        <begin position="180"/>
        <end position="271"/>
    </location>
</feature>
<dbReference type="InterPro" id="IPR003599">
    <property type="entry name" value="Ig_sub"/>
</dbReference>
<name>A0A9Y6M4G1_9CICH</name>
<protein>
    <submittedName>
        <fullName evidence="5 6">Myelin-associated glycoprotein-like isoform X1</fullName>
    </submittedName>
</protein>
<feature type="domain" description="Ig-like" evidence="3">
    <location>
        <begin position="364"/>
        <end position="444"/>
    </location>
</feature>
<dbReference type="Pfam" id="PF13927">
    <property type="entry name" value="Ig_3"/>
    <property type="match status" value="1"/>
</dbReference>
<evidence type="ECO:0000313" key="4">
    <source>
        <dbReference type="Proteomes" id="UP000695023"/>
    </source>
</evidence>
<dbReference type="Pfam" id="PF13895">
    <property type="entry name" value="Ig_2"/>
    <property type="match status" value="2"/>
</dbReference>
<dbReference type="RefSeq" id="XP_013763274.1">
    <property type="nucleotide sequence ID" value="XM_013907820.1"/>
</dbReference>
<gene>
    <name evidence="5 6" type="primary">LOC102214697</name>
</gene>
<keyword evidence="2" id="KW-0812">Transmembrane</keyword>
<dbReference type="InterPro" id="IPR013783">
    <property type="entry name" value="Ig-like_fold"/>
</dbReference>
<dbReference type="AlphaFoldDB" id="A0A9Y6M4G1"/>
<keyword evidence="2" id="KW-1133">Transmembrane helix</keyword>
<feature type="transmembrane region" description="Helical" evidence="2">
    <location>
        <begin position="641"/>
        <end position="666"/>
    </location>
</feature>
<dbReference type="SUPFAM" id="SSF48726">
    <property type="entry name" value="Immunoglobulin"/>
    <property type="match status" value="5"/>
</dbReference>